<gene>
    <name evidence="8" type="ORF">FRY74_02830</name>
</gene>
<dbReference type="SMART" id="SM00702">
    <property type="entry name" value="P4Hc"/>
    <property type="match status" value="1"/>
</dbReference>
<dbReference type="GO" id="GO:0031418">
    <property type="term" value="F:L-ascorbic acid binding"/>
    <property type="evidence" value="ECO:0007669"/>
    <property type="project" value="UniProtKB-KW"/>
</dbReference>
<dbReference type="GO" id="GO:0031543">
    <property type="term" value="F:peptidyl-proline dioxygenase activity"/>
    <property type="evidence" value="ECO:0007669"/>
    <property type="project" value="TreeGrafter"/>
</dbReference>
<keyword evidence="4" id="KW-0223">Dioxygenase</keyword>
<dbReference type="GO" id="GO:0008198">
    <property type="term" value="F:ferrous iron binding"/>
    <property type="evidence" value="ECO:0007669"/>
    <property type="project" value="TreeGrafter"/>
</dbReference>
<dbReference type="RefSeq" id="WP_147098403.1">
    <property type="nucleotide sequence ID" value="NZ_VOOS01000001.1"/>
</dbReference>
<evidence type="ECO:0000256" key="5">
    <source>
        <dbReference type="ARBA" id="ARBA00023002"/>
    </source>
</evidence>
<keyword evidence="6" id="KW-0408">Iron</keyword>
<evidence type="ECO:0000256" key="3">
    <source>
        <dbReference type="ARBA" id="ARBA00022896"/>
    </source>
</evidence>
<feature type="domain" description="Fe2OG dioxygenase" evidence="7">
    <location>
        <begin position="100"/>
        <end position="200"/>
    </location>
</feature>
<dbReference type="Gene3D" id="2.60.120.620">
    <property type="entry name" value="q2cbj1_9rhob like domain"/>
    <property type="match status" value="1"/>
</dbReference>
<evidence type="ECO:0000256" key="2">
    <source>
        <dbReference type="ARBA" id="ARBA00022723"/>
    </source>
</evidence>
<keyword evidence="9" id="KW-1185">Reference proteome</keyword>
<dbReference type="PANTHER" id="PTHR12907:SF26">
    <property type="entry name" value="HIF PROLYL HYDROXYLASE, ISOFORM C"/>
    <property type="match status" value="1"/>
</dbReference>
<reference evidence="8 9" key="1">
    <citation type="submission" date="2019-08" db="EMBL/GenBank/DDBJ databases">
        <title>Genome of Vicingus serpentipes NCIMB 15042.</title>
        <authorList>
            <person name="Bowman J.P."/>
        </authorList>
    </citation>
    <scope>NUCLEOTIDE SEQUENCE [LARGE SCALE GENOMIC DNA]</scope>
    <source>
        <strain evidence="8 9">NCIMB 15042</strain>
    </source>
</reference>
<evidence type="ECO:0000313" key="8">
    <source>
        <dbReference type="EMBL" id="TXB67137.1"/>
    </source>
</evidence>
<comment type="caution">
    <text evidence="8">The sequence shown here is derived from an EMBL/GenBank/DDBJ whole genome shotgun (WGS) entry which is preliminary data.</text>
</comment>
<comment type="cofactor">
    <cofactor evidence="1">
        <name>L-ascorbate</name>
        <dbReference type="ChEBI" id="CHEBI:38290"/>
    </cofactor>
</comment>
<name>A0A5C6RYJ9_9FLAO</name>
<dbReference type="InterPro" id="IPR051559">
    <property type="entry name" value="HIF_prolyl_hydroxylases"/>
</dbReference>
<keyword evidence="3" id="KW-0847">Vitamin C</keyword>
<dbReference type="InterPro" id="IPR006620">
    <property type="entry name" value="Pro_4_hyd_alph"/>
</dbReference>
<accession>A0A5C6RYJ9</accession>
<dbReference type="InterPro" id="IPR005123">
    <property type="entry name" value="Oxoglu/Fe-dep_dioxygenase_dom"/>
</dbReference>
<dbReference type="Pfam" id="PF13640">
    <property type="entry name" value="2OG-FeII_Oxy_3"/>
    <property type="match status" value="1"/>
</dbReference>
<dbReference type="AlphaFoldDB" id="A0A5C6RYJ9"/>
<keyword evidence="5" id="KW-0560">Oxidoreductase</keyword>
<dbReference type="SUPFAM" id="SSF51197">
    <property type="entry name" value="Clavaminate synthase-like"/>
    <property type="match status" value="1"/>
</dbReference>
<evidence type="ECO:0000259" key="7">
    <source>
        <dbReference type="PROSITE" id="PS51471"/>
    </source>
</evidence>
<dbReference type="OrthoDB" id="9783171at2"/>
<evidence type="ECO:0000256" key="1">
    <source>
        <dbReference type="ARBA" id="ARBA00001961"/>
    </source>
</evidence>
<sequence length="209" mass="24501">MYNHPFVAETISAGIIEKGYAVVDNLLPESELQLIKERFEELQQEDEFLKAGIGKQIHFTIDNTVRGDFIRWIDTKDQSAPVYKLYEYVNELVQNLNRTCFLGIKDYETHYAYYPKGKGYKMHRDRFKTNPHRIVSFVFYLNENWHDGDGGELVLYNEEKQPIETLAPKENRLAVFLSETLHEVKECNSERRSITGWLLDIPTELTFLG</sequence>
<organism evidence="8 9">
    <name type="scientific">Vicingus serpentipes</name>
    <dbReference type="NCBI Taxonomy" id="1926625"/>
    <lineage>
        <taxon>Bacteria</taxon>
        <taxon>Pseudomonadati</taxon>
        <taxon>Bacteroidota</taxon>
        <taxon>Flavobacteriia</taxon>
        <taxon>Flavobacteriales</taxon>
        <taxon>Vicingaceae</taxon>
        <taxon>Vicingus</taxon>
    </lineage>
</organism>
<keyword evidence="2" id="KW-0479">Metal-binding</keyword>
<dbReference type="InterPro" id="IPR044862">
    <property type="entry name" value="Pro_4_hyd_alph_FE2OG_OXY"/>
</dbReference>
<proteinExistence type="predicted"/>
<dbReference type="EMBL" id="VOOS01000001">
    <property type="protein sequence ID" value="TXB67137.1"/>
    <property type="molecule type" value="Genomic_DNA"/>
</dbReference>
<dbReference type="PANTHER" id="PTHR12907">
    <property type="entry name" value="EGL NINE HOMOLOG-RELATED"/>
    <property type="match status" value="1"/>
</dbReference>
<evidence type="ECO:0000256" key="6">
    <source>
        <dbReference type="ARBA" id="ARBA00023004"/>
    </source>
</evidence>
<evidence type="ECO:0000256" key="4">
    <source>
        <dbReference type="ARBA" id="ARBA00022964"/>
    </source>
</evidence>
<protein>
    <submittedName>
        <fullName evidence="8">2OG-Fe(II) oxygenase</fullName>
    </submittedName>
</protein>
<evidence type="ECO:0000313" key="9">
    <source>
        <dbReference type="Proteomes" id="UP000321721"/>
    </source>
</evidence>
<dbReference type="GO" id="GO:0071456">
    <property type="term" value="P:cellular response to hypoxia"/>
    <property type="evidence" value="ECO:0007669"/>
    <property type="project" value="TreeGrafter"/>
</dbReference>
<dbReference type="PROSITE" id="PS51471">
    <property type="entry name" value="FE2OG_OXY"/>
    <property type="match status" value="1"/>
</dbReference>
<dbReference type="Proteomes" id="UP000321721">
    <property type="component" value="Unassembled WGS sequence"/>
</dbReference>